<evidence type="ECO:0000313" key="4">
    <source>
        <dbReference type="EMBL" id="MXO02895.1"/>
    </source>
</evidence>
<name>A0A6N8TKF4_SHIZO</name>
<gene>
    <name evidence="4" type="ORF">GR156_21575</name>
</gene>
<feature type="domain" description="Outer membrane protein beta-barrel" evidence="3">
    <location>
        <begin position="9"/>
        <end position="206"/>
    </location>
</feature>
<dbReference type="Gene3D" id="2.40.160.20">
    <property type="match status" value="1"/>
</dbReference>
<evidence type="ECO:0000259" key="3">
    <source>
        <dbReference type="Pfam" id="PF13505"/>
    </source>
</evidence>
<evidence type="ECO:0000313" key="5">
    <source>
        <dbReference type="Proteomes" id="UP000440304"/>
    </source>
</evidence>
<dbReference type="SUPFAM" id="SSF56925">
    <property type="entry name" value="OMPA-like"/>
    <property type="match status" value="1"/>
</dbReference>
<evidence type="ECO:0000256" key="1">
    <source>
        <dbReference type="ARBA" id="ARBA00022729"/>
    </source>
</evidence>
<feature type="chain" id="PRO_5027027489" evidence="2">
    <location>
        <begin position="23"/>
        <end position="237"/>
    </location>
</feature>
<dbReference type="AlphaFoldDB" id="A0A6N8TKF4"/>
<dbReference type="EMBL" id="WUML01000036">
    <property type="protein sequence ID" value="MXO02895.1"/>
    <property type="molecule type" value="Genomic_DNA"/>
</dbReference>
<protein>
    <submittedName>
        <fullName evidence="4">Outer membrane beta-barrel protein</fullName>
    </submittedName>
</protein>
<dbReference type="InterPro" id="IPR011250">
    <property type="entry name" value="OMP/PagP_B-barrel"/>
</dbReference>
<dbReference type="Proteomes" id="UP000440304">
    <property type="component" value="Unassembled WGS sequence"/>
</dbReference>
<keyword evidence="1 2" id="KW-0732">Signal</keyword>
<comment type="caution">
    <text evidence="4">The sequence shown here is derived from an EMBL/GenBank/DDBJ whole genome shotgun (WGS) entry which is preliminary data.</text>
</comment>
<feature type="signal peptide" evidence="2">
    <location>
        <begin position="1"/>
        <end position="22"/>
    </location>
</feature>
<sequence length="237" mass="24421">MTYRALVSAAATLLLAPVSAFADEAGFFAGLDAAGGIAFGSSDTTDGGAAFAGGGVVENVKLGKAAGIGGHAGYRFDSPLSAFVSYQYVRGDVSWDARYPLFGIASNFEGTAVSHVLMGNLAYDFALSDATSLRTTAGLGLSFNTLSSVVEADAGTGLFLADLAEKTKVSPAAQVGAGIQHKLTDSITWGLSTSVSYSGSFETGTTRNGNLGVTPINPYKIDDVWRVNLGTSIRFRF</sequence>
<dbReference type="InterPro" id="IPR027385">
    <property type="entry name" value="Beta-barrel_OMP"/>
</dbReference>
<organism evidence="4 5">
    <name type="scientific">Shinella zoogloeoides</name>
    <name type="common">Crabtreella saccharophila</name>
    <dbReference type="NCBI Taxonomy" id="352475"/>
    <lineage>
        <taxon>Bacteria</taxon>
        <taxon>Pseudomonadati</taxon>
        <taxon>Pseudomonadota</taxon>
        <taxon>Alphaproteobacteria</taxon>
        <taxon>Hyphomicrobiales</taxon>
        <taxon>Rhizobiaceae</taxon>
        <taxon>Shinella</taxon>
    </lineage>
</organism>
<evidence type="ECO:0000256" key="2">
    <source>
        <dbReference type="SAM" id="SignalP"/>
    </source>
</evidence>
<reference evidence="4 5" key="1">
    <citation type="submission" date="2019-12" db="EMBL/GenBank/DDBJ databases">
        <title>Shinella granuli gen. nov., sp. nov., and proposal of the reclassification of Zoogloea ramigera ATCC 19623 as Shinella zoogloeoides sp. nov.</title>
        <authorList>
            <person name="Gao J."/>
        </authorList>
    </citation>
    <scope>NUCLEOTIDE SEQUENCE [LARGE SCALE GENOMIC DNA]</scope>
    <source>
        <strain evidence="4 5">DSM 287</strain>
    </source>
</reference>
<dbReference type="RefSeq" id="WP_160788070.1">
    <property type="nucleotide sequence ID" value="NZ_CP086610.1"/>
</dbReference>
<accession>A0A6N8TKF4</accession>
<dbReference type="Pfam" id="PF13505">
    <property type="entry name" value="OMP_b-brl"/>
    <property type="match status" value="1"/>
</dbReference>
<dbReference type="OrthoDB" id="8443979at2"/>
<proteinExistence type="predicted"/>